<evidence type="ECO:0000313" key="3">
    <source>
        <dbReference type="Proteomes" id="UP000197277"/>
    </source>
</evidence>
<organism evidence="2 3">
    <name type="scientific">Hymenobacter amundsenii</name>
    <dbReference type="NCBI Taxonomy" id="2006685"/>
    <lineage>
        <taxon>Bacteria</taxon>
        <taxon>Pseudomonadati</taxon>
        <taxon>Bacteroidota</taxon>
        <taxon>Cytophagia</taxon>
        <taxon>Cytophagales</taxon>
        <taxon>Hymenobacteraceae</taxon>
        <taxon>Hymenobacter</taxon>
    </lineage>
</organism>
<gene>
    <name evidence="2" type="ORF">CDA63_00855</name>
</gene>
<name>A0A246FQD1_9BACT</name>
<proteinExistence type="predicted"/>
<evidence type="ECO:0008006" key="4">
    <source>
        <dbReference type="Google" id="ProtNLM"/>
    </source>
</evidence>
<dbReference type="EMBL" id="NIRR01000001">
    <property type="protein sequence ID" value="OWP64938.1"/>
    <property type="molecule type" value="Genomic_DNA"/>
</dbReference>
<keyword evidence="3" id="KW-1185">Reference proteome</keyword>
<sequence>MKNLLYLSLVVLLAASCSSNPEQVATTDAPTETAAAATPRQLPELLRQALEAHGGLAAWQQFGTMEYRMKSTLGTPRDEKHIIDLRTRQVRIEATGYQLGLNDANQVWVTPNKAAFGEMSPRFYHNLFFYFFSIPFVLADEGTVYEDLGTRTVASKTYRALKVSYETGRGDSSKDEYIAHFNPQTHRLELLLYTVTFFEPGKKATYNSLLYTDWQQADGLVLPRKIEGHKFENDQIGDLRYQAEFSDVHLTRAQPAASLFAMPNGAEVDSLKQ</sequence>
<feature type="chain" id="PRO_5012693034" description="DUF4292 domain-containing protein" evidence="1">
    <location>
        <begin position="25"/>
        <end position="273"/>
    </location>
</feature>
<feature type="signal peptide" evidence="1">
    <location>
        <begin position="1"/>
        <end position="24"/>
    </location>
</feature>
<dbReference type="OrthoDB" id="282859at2"/>
<dbReference type="Proteomes" id="UP000197277">
    <property type="component" value="Unassembled WGS sequence"/>
</dbReference>
<comment type="caution">
    <text evidence="2">The sequence shown here is derived from an EMBL/GenBank/DDBJ whole genome shotgun (WGS) entry which is preliminary data.</text>
</comment>
<accession>A0A246FQD1</accession>
<dbReference type="AlphaFoldDB" id="A0A246FQD1"/>
<dbReference type="PROSITE" id="PS51257">
    <property type="entry name" value="PROKAR_LIPOPROTEIN"/>
    <property type="match status" value="1"/>
</dbReference>
<evidence type="ECO:0000313" key="2">
    <source>
        <dbReference type="EMBL" id="OWP64938.1"/>
    </source>
</evidence>
<protein>
    <recommendedName>
        <fullName evidence="4">DUF4292 domain-containing protein</fullName>
    </recommendedName>
</protein>
<dbReference type="InterPro" id="IPR045444">
    <property type="entry name" value="DUF6503"/>
</dbReference>
<dbReference type="RefSeq" id="WP_088462549.1">
    <property type="nucleotide sequence ID" value="NZ_NIRR01000001.1"/>
</dbReference>
<keyword evidence="1" id="KW-0732">Signal</keyword>
<dbReference type="Pfam" id="PF20113">
    <property type="entry name" value="DUF6503"/>
    <property type="match status" value="1"/>
</dbReference>
<evidence type="ECO:0000256" key="1">
    <source>
        <dbReference type="SAM" id="SignalP"/>
    </source>
</evidence>
<reference evidence="2 3" key="1">
    <citation type="submission" date="2017-06" db="EMBL/GenBank/DDBJ databases">
        <title>Hymenobacter amundsenii sp. nov. isolated from regoliths in Antarctica.</title>
        <authorList>
            <person name="Sedlacek I."/>
            <person name="Kralova S."/>
            <person name="Pantucek R."/>
            <person name="Svec P."/>
            <person name="Holochova P."/>
            <person name="Stankova E."/>
            <person name="Vrbovska V."/>
            <person name="Busse H.-J."/>
        </authorList>
    </citation>
    <scope>NUCLEOTIDE SEQUENCE [LARGE SCALE GENOMIC DNA]</scope>
    <source>
        <strain evidence="2 3">CCM 8682</strain>
    </source>
</reference>